<accession>A0A9D4RZ25</accession>
<evidence type="ECO:0000313" key="4">
    <source>
        <dbReference type="Proteomes" id="UP000828390"/>
    </source>
</evidence>
<comment type="caution">
    <text evidence="3">The sequence shown here is derived from an EMBL/GenBank/DDBJ whole genome shotgun (WGS) entry which is preliminary data.</text>
</comment>
<name>A0A9D4RZ25_DREPO</name>
<protein>
    <submittedName>
        <fullName evidence="3">Uncharacterized protein</fullName>
    </submittedName>
</protein>
<reference evidence="3" key="2">
    <citation type="submission" date="2020-11" db="EMBL/GenBank/DDBJ databases">
        <authorList>
            <person name="McCartney M.A."/>
            <person name="Auch B."/>
            <person name="Kono T."/>
            <person name="Mallez S."/>
            <person name="Becker A."/>
            <person name="Gohl D.M."/>
            <person name="Silverstein K.A.T."/>
            <person name="Koren S."/>
            <person name="Bechman K.B."/>
            <person name="Herman A."/>
            <person name="Abrahante J.E."/>
            <person name="Garbe J."/>
        </authorList>
    </citation>
    <scope>NUCLEOTIDE SEQUENCE</scope>
    <source>
        <strain evidence="3">Duluth1</strain>
        <tissue evidence="3">Whole animal</tissue>
    </source>
</reference>
<dbReference type="EMBL" id="JAIWYP010000001">
    <property type="protein sequence ID" value="KAH3886379.1"/>
    <property type="molecule type" value="Genomic_DNA"/>
</dbReference>
<keyword evidence="1" id="KW-0175">Coiled coil</keyword>
<evidence type="ECO:0000256" key="1">
    <source>
        <dbReference type="SAM" id="Coils"/>
    </source>
</evidence>
<feature type="region of interest" description="Disordered" evidence="2">
    <location>
        <begin position="24"/>
        <end position="53"/>
    </location>
</feature>
<dbReference type="AlphaFoldDB" id="A0A9D4RZ25"/>
<keyword evidence="4" id="KW-1185">Reference proteome</keyword>
<evidence type="ECO:0000256" key="2">
    <source>
        <dbReference type="SAM" id="MobiDB-lite"/>
    </source>
</evidence>
<organism evidence="3 4">
    <name type="scientific">Dreissena polymorpha</name>
    <name type="common">Zebra mussel</name>
    <name type="synonym">Mytilus polymorpha</name>
    <dbReference type="NCBI Taxonomy" id="45954"/>
    <lineage>
        <taxon>Eukaryota</taxon>
        <taxon>Metazoa</taxon>
        <taxon>Spiralia</taxon>
        <taxon>Lophotrochozoa</taxon>
        <taxon>Mollusca</taxon>
        <taxon>Bivalvia</taxon>
        <taxon>Autobranchia</taxon>
        <taxon>Heteroconchia</taxon>
        <taxon>Euheterodonta</taxon>
        <taxon>Imparidentia</taxon>
        <taxon>Neoheterodontei</taxon>
        <taxon>Myida</taxon>
        <taxon>Dreissenoidea</taxon>
        <taxon>Dreissenidae</taxon>
        <taxon>Dreissena</taxon>
    </lineage>
</organism>
<proteinExistence type="predicted"/>
<sequence length="173" mass="20037">MSVTSERIRRDPDLMAPVRTTLSVGGVPQGNLHFKQGPPSQLSRRPSSAGSNVEEAKVNLDFARKEAELRELELELENQRAKLKIKRDIFTAEKKELKIQEVLENSDNFEDRDIQLEEEKRYRTETFVRQSLSYSTCKQETLKETLQFSNFLLKKELLSTGFVKFNDKNNSCH</sequence>
<feature type="compositionally biased region" description="Polar residues" evidence="2">
    <location>
        <begin position="38"/>
        <end position="51"/>
    </location>
</feature>
<evidence type="ECO:0000313" key="3">
    <source>
        <dbReference type="EMBL" id="KAH3886379.1"/>
    </source>
</evidence>
<feature type="coiled-coil region" evidence="1">
    <location>
        <begin position="53"/>
        <end position="119"/>
    </location>
</feature>
<reference evidence="3" key="1">
    <citation type="journal article" date="2019" name="bioRxiv">
        <title>The Genome of the Zebra Mussel, Dreissena polymorpha: A Resource for Invasive Species Research.</title>
        <authorList>
            <person name="McCartney M.A."/>
            <person name="Auch B."/>
            <person name="Kono T."/>
            <person name="Mallez S."/>
            <person name="Zhang Y."/>
            <person name="Obille A."/>
            <person name="Becker A."/>
            <person name="Abrahante J.E."/>
            <person name="Garbe J."/>
            <person name="Badalamenti J.P."/>
            <person name="Herman A."/>
            <person name="Mangelson H."/>
            <person name="Liachko I."/>
            <person name="Sullivan S."/>
            <person name="Sone E.D."/>
            <person name="Koren S."/>
            <person name="Silverstein K.A.T."/>
            <person name="Beckman K.B."/>
            <person name="Gohl D.M."/>
        </authorList>
    </citation>
    <scope>NUCLEOTIDE SEQUENCE</scope>
    <source>
        <strain evidence="3">Duluth1</strain>
        <tissue evidence="3">Whole animal</tissue>
    </source>
</reference>
<dbReference type="Proteomes" id="UP000828390">
    <property type="component" value="Unassembled WGS sequence"/>
</dbReference>
<gene>
    <name evidence="3" type="ORF">DPMN_010384</name>
</gene>